<feature type="transmembrane region" description="Helical" evidence="9">
    <location>
        <begin position="156"/>
        <end position="176"/>
    </location>
</feature>
<dbReference type="InterPro" id="IPR000917">
    <property type="entry name" value="Sulfatase_N"/>
</dbReference>
<evidence type="ECO:0000256" key="3">
    <source>
        <dbReference type="ARBA" id="ARBA00022692"/>
    </source>
</evidence>
<dbReference type="OrthoDB" id="9777768at2"/>
<dbReference type="Pfam" id="PF00884">
    <property type="entry name" value="Sulfatase"/>
    <property type="match status" value="1"/>
</dbReference>
<protein>
    <submittedName>
        <fullName evidence="11">LTA synthase family protein</fullName>
    </submittedName>
</protein>
<keyword evidence="4 9" id="KW-1133">Transmembrane helix</keyword>
<evidence type="ECO:0000256" key="6">
    <source>
        <dbReference type="PIRSR" id="PIRSR005091-1"/>
    </source>
</evidence>
<comment type="caution">
    <text evidence="11">The sequence shown here is derived from an EMBL/GenBank/DDBJ whole genome shotgun (WGS) entry which is preliminary data.</text>
</comment>
<keyword evidence="7" id="KW-0464">Manganese</keyword>
<feature type="domain" description="Sulfatase N-terminal" evidence="10">
    <location>
        <begin position="245"/>
        <end position="522"/>
    </location>
</feature>
<feature type="binding site" evidence="8">
    <location>
        <position position="467"/>
    </location>
    <ligand>
        <name>Mn(2+)</name>
        <dbReference type="ChEBI" id="CHEBI:29035"/>
    </ligand>
</feature>
<feature type="active site" evidence="6">
    <location>
        <position position="295"/>
    </location>
</feature>
<dbReference type="InterPro" id="IPR012160">
    <property type="entry name" value="LtaS-like"/>
</dbReference>
<evidence type="ECO:0000256" key="2">
    <source>
        <dbReference type="ARBA" id="ARBA00022475"/>
    </source>
</evidence>
<keyword evidence="5 9" id="KW-0472">Membrane</keyword>
<name>A0A413IR47_9BACT</name>
<feature type="transmembrane region" description="Helical" evidence="9">
    <location>
        <begin position="124"/>
        <end position="144"/>
    </location>
</feature>
<feature type="binding site" evidence="8">
    <location>
        <position position="468"/>
    </location>
    <ligand>
        <name>Mn(2+)</name>
        <dbReference type="ChEBI" id="CHEBI:29035"/>
    </ligand>
</feature>
<comment type="subcellular location">
    <subcellularLocation>
        <location evidence="1">Cell membrane</location>
        <topology evidence="1">Multi-pass membrane protein</topology>
    </subcellularLocation>
</comment>
<dbReference type="PANTHER" id="PTHR47371:SF3">
    <property type="entry name" value="PHOSPHOGLYCEROL TRANSFERASE I"/>
    <property type="match status" value="1"/>
</dbReference>
<gene>
    <name evidence="11" type="ORF">DXA50_05545</name>
</gene>
<dbReference type="PIRSF" id="PIRSF005091">
    <property type="entry name" value="Mmb_sulf_HI1246"/>
    <property type="match status" value="1"/>
</dbReference>
<dbReference type="EMBL" id="QSCR01000005">
    <property type="protein sequence ID" value="RGY19814.1"/>
    <property type="molecule type" value="Genomic_DNA"/>
</dbReference>
<evidence type="ECO:0000256" key="8">
    <source>
        <dbReference type="PIRSR" id="PIRSR005091-3"/>
    </source>
</evidence>
<evidence type="ECO:0000313" key="12">
    <source>
        <dbReference type="Proteomes" id="UP000286063"/>
    </source>
</evidence>
<dbReference type="Proteomes" id="UP000286063">
    <property type="component" value="Unassembled WGS sequence"/>
</dbReference>
<evidence type="ECO:0000256" key="7">
    <source>
        <dbReference type="PIRSR" id="PIRSR005091-2"/>
    </source>
</evidence>
<feature type="transmembrane region" description="Helical" evidence="9">
    <location>
        <begin position="45"/>
        <end position="68"/>
    </location>
</feature>
<dbReference type="SUPFAM" id="SSF53649">
    <property type="entry name" value="Alkaline phosphatase-like"/>
    <property type="match status" value="1"/>
</dbReference>
<accession>A0A413IR47</accession>
<dbReference type="Gene3D" id="3.40.720.10">
    <property type="entry name" value="Alkaline Phosphatase, subunit A"/>
    <property type="match status" value="1"/>
</dbReference>
<dbReference type="InterPro" id="IPR050448">
    <property type="entry name" value="OpgB/LTA_synthase_biosynth"/>
</dbReference>
<feature type="transmembrane region" description="Helical" evidence="9">
    <location>
        <begin position="74"/>
        <end position="92"/>
    </location>
</feature>
<proteinExistence type="predicted"/>
<dbReference type="GO" id="GO:0046872">
    <property type="term" value="F:metal ion binding"/>
    <property type="evidence" value="ECO:0007669"/>
    <property type="project" value="UniProtKB-KW"/>
</dbReference>
<feature type="binding site" evidence="7">
    <location>
        <position position="407"/>
    </location>
    <ligand>
        <name>substrate</name>
    </ligand>
</feature>
<reference evidence="11 12" key="1">
    <citation type="submission" date="2018-08" db="EMBL/GenBank/DDBJ databases">
        <title>A genome reference for cultivated species of the human gut microbiota.</title>
        <authorList>
            <person name="Zou Y."/>
            <person name="Xue W."/>
            <person name="Luo G."/>
        </authorList>
    </citation>
    <scope>NUCLEOTIDE SEQUENCE [LARGE SCALE GENOMIC DNA]</scope>
    <source>
        <strain evidence="11 12">OF02-7</strain>
    </source>
</reference>
<dbReference type="CDD" id="cd16015">
    <property type="entry name" value="LTA_synthase"/>
    <property type="match status" value="1"/>
</dbReference>
<organism evidence="11 12">
    <name type="scientific">Butyricimonas virosa</name>
    <dbReference type="NCBI Taxonomy" id="544645"/>
    <lineage>
        <taxon>Bacteria</taxon>
        <taxon>Pseudomonadati</taxon>
        <taxon>Bacteroidota</taxon>
        <taxon>Bacteroidia</taxon>
        <taxon>Bacteroidales</taxon>
        <taxon>Odoribacteraceae</taxon>
        <taxon>Butyricimonas</taxon>
    </lineage>
</organism>
<dbReference type="InterPro" id="IPR017850">
    <property type="entry name" value="Alkaline_phosphatase_core_sf"/>
</dbReference>
<keyword evidence="7" id="KW-0479">Metal-binding</keyword>
<dbReference type="AlphaFoldDB" id="A0A413IR47"/>
<sequence length="584" mass="67802">MYKFLIHLFSKQIGVLLLFVFIYFKIEYMHFCVFTEKWTINPIGLLENISTAIIDTSLLLCVFIPLISWSSKNISIFLLIIIDIFTLANIWYSRNFHAYIPISLYCEFNNLHGLKNNIIDSIKVLDCIIPISTIIFTIITQRILHIIPPKCQWKVFLSFLGLAILLTGLFFCSTFLKSYTLKDKFISPYMYSPTESTFRNGITYHFIMEIKTIDTTKQFSKEDQKFESLFFAPSSNIQPINSSNNIIIIIVESFLSYANDLYFNGKAITPNLNQLKKENTYYFSHILPQTKSGESSDGQIIYLTGLLPQTNKITVVNYSDNQYISFPYLLKQHHKIQNSHMIIPTNSNFWRQNKMCATYQIDSLFSRNDYHSSNIWLNDEEVFELAATKNLTAQQPFLSIILTSSTHSPYNETVEVPEHFDFPQDYSCELKNYLTTLHYTDKQIGKYIQFLKDNNLYYNSMIIIVSDHEAHASNLNLSPNQEHIAKEIPLYIINPPLEITKSPHDTIQQIDIFPTLLDLTGIQSPWRGVGRSLLMPDFIANSPHEKERRKNAQKISDIIIRSDYFKTHQIINKSYPNQAVILSQ</sequence>
<evidence type="ECO:0000256" key="9">
    <source>
        <dbReference type="SAM" id="Phobius"/>
    </source>
</evidence>
<feature type="transmembrane region" description="Helical" evidence="9">
    <location>
        <begin position="6"/>
        <end position="24"/>
    </location>
</feature>
<evidence type="ECO:0000256" key="1">
    <source>
        <dbReference type="ARBA" id="ARBA00004651"/>
    </source>
</evidence>
<dbReference type="GO" id="GO:0005886">
    <property type="term" value="C:plasma membrane"/>
    <property type="evidence" value="ECO:0007669"/>
    <property type="project" value="UniProtKB-SubCell"/>
</dbReference>
<evidence type="ECO:0000259" key="10">
    <source>
        <dbReference type="Pfam" id="PF00884"/>
    </source>
</evidence>
<evidence type="ECO:0000256" key="5">
    <source>
        <dbReference type="ARBA" id="ARBA00023136"/>
    </source>
</evidence>
<keyword evidence="3 9" id="KW-0812">Transmembrane</keyword>
<feature type="binding site" evidence="8">
    <location>
        <position position="252"/>
    </location>
    <ligand>
        <name>Mn(2+)</name>
        <dbReference type="ChEBI" id="CHEBI:29035"/>
    </ligand>
</feature>
<evidence type="ECO:0000256" key="4">
    <source>
        <dbReference type="ARBA" id="ARBA00022989"/>
    </source>
</evidence>
<dbReference type="PANTHER" id="PTHR47371">
    <property type="entry name" value="LIPOTEICHOIC ACID SYNTHASE"/>
    <property type="match status" value="1"/>
</dbReference>
<evidence type="ECO:0000313" key="11">
    <source>
        <dbReference type="EMBL" id="RGY19814.1"/>
    </source>
</evidence>
<keyword evidence="2" id="KW-1003">Cell membrane</keyword>